<dbReference type="EMBL" id="RCZP01000037">
    <property type="protein sequence ID" value="TPG47063.1"/>
    <property type="molecule type" value="Genomic_DNA"/>
</dbReference>
<evidence type="ECO:0000256" key="2">
    <source>
        <dbReference type="SAM" id="SignalP"/>
    </source>
</evidence>
<accession>A0A502FCN9</accession>
<keyword evidence="2" id="KW-0732">Signal</keyword>
<dbReference type="Proteomes" id="UP000317078">
    <property type="component" value="Unassembled WGS sequence"/>
</dbReference>
<dbReference type="RefSeq" id="WP_140886276.1">
    <property type="nucleotide sequence ID" value="NZ_RCZP01000037.1"/>
</dbReference>
<evidence type="ECO:0000256" key="1">
    <source>
        <dbReference type="SAM" id="MobiDB-lite"/>
    </source>
</evidence>
<evidence type="ECO:0000313" key="3">
    <source>
        <dbReference type="EMBL" id="TPG47063.1"/>
    </source>
</evidence>
<feature type="signal peptide" evidence="2">
    <location>
        <begin position="1"/>
        <end position="24"/>
    </location>
</feature>
<reference evidence="3 4" key="1">
    <citation type="journal article" date="2019" name="Environ. Microbiol.">
        <title>Species interactions and distinct microbial communities in high Arctic permafrost affected cryosols are associated with the CH4 and CO2 gas fluxes.</title>
        <authorList>
            <person name="Altshuler I."/>
            <person name="Hamel J."/>
            <person name="Turney S."/>
            <person name="Magnuson E."/>
            <person name="Levesque R."/>
            <person name="Greer C."/>
            <person name="Whyte L.G."/>
        </authorList>
    </citation>
    <scope>NUCLEOTIDE SEQUENCE [LARGE SCALE GENOMIC DNA]</scope>
    <source>
        <strain evidence="3 4">S9.3B</strain>
    </source>
</reference>
<comment type="caution">
    <text evidence="3">The sequence shown here is derived from an EMBL/GenBank/DDBJ whole genome shotgun (WGS) entry which is preliminary data.</text>
</comment>
<keyword evidence="4" id="KW-1185">Reference proteome</keyword>
<proteinExistence type="predicted"/>
<organism evidence="3 4">
    <name type="scientific">Muricoccus nepalensis</name>
    <dbReference type="NCBI Taxonomy" id="1854500"/>
    <lineage>
        <taxon>Bacteria</taxon>
        <taxon>Pseudomonadati</taxon>
        <taxon>Pseudomonadota</taxon>
        <taxon>Alphaproteobacteria</taxon>
        <taxon>Acetobacterales</taxon>
        <taxon>Roseomonadaceae</taxon>
        <taxon>Muricoccus</taxon>
    </lineage>
</organism>
<dbReference type="AlphaFoldDB" id="A0A502FCN9"/>
<name>A0A502FCN9_9PROT</name>
<feature type="chain" id="PRO_5021444453" evidence="2">
    <location>
        <begin position="25"/>
        <end position="89"/>
    </location>
</feature>
<evidence type="ECO:0000313" key="4">
    <source>
        <dbReference type="Proteomes" id="UP000317078"/>
    </source>
</evidence>
<sequence length="89" mass="8673">MRILPLAAALALVALPALERPARANLTDGVSTTGRSPGPPLDQGPATPSSDRAYSGGGAVLEGAPGAPAPAPLPTAPAGSTRPQSMPAR</sequence>
<feature type="region of interest" description="Disordered" evidence="1">
    <location>
        <begin position="20"/>
        <end position="89"/>
    </location>
</feature>
<gene>
    <name evidence="3" type="ORF">EAH89_24045</name>
</gene>
<protein>
    <submittedName>
        <fullName evidence="3">Uncharacterized protein</fullName>
    </submittedName>
</protein>